<organism evidence="2">
    <name type="scientific">Arion vulgaris</name>
    <dbReference type="NCBI Taxonomy" id="1028688"/>
    <lineage>
        <taxon>Eukaryota</taxon>
        <taxon>Metazoa</taxon>
        <taxon>Spiralia</taxon>
        <taxon>Lophotrochozoa</taxon>
        <taxon>Mollusca</taxon>
        <taxon>Gastropoda</taxon>
        <taxon>Heterobranchia</taxon>
        <taxon>Euthyneura</taxon>
        <taxon>Panpulmonata</taxon>
        <taxon>Eupulmonata</taxon>
        <taxon>Stylommatophora</taxon>
        <taxon>Helicina</taxon>
        <taxon>Arionoidea</taxon>
        <taxon>Arionidae</taxon>
        <taxon>Arion</taxon>
    </lineage>
</organism>
<dbReference type="Gene3D" id="1.10.1380.10">
    <property type="entry name" value="Neutral endopeptidase , domain2"/>
    <property type="match status" value="1"/>
</dbReference>
<dbReference type="InterPro" id="IPR042089">
    <property type="entry name" value="Peptidase_M13_dom_2"/>
</dbReference>
<feature type="non-terminal residue" evidence="2">
    <location>
        <position position="144"/>
    </location>
</feature>
<reference evidence="2" key="1">
    <citation type="submission" date="2014-12" db="EMBL/GenBank/DDBJ databases">
        <title>Insight into the proteome of Arion vulgaris.</title>
        <authorList>
            <person name="Aradska J."/>
            <person name="Bulat T."/>
            <person name="Smidak R."/>
            <person name="Sarate P."/>
            <person name="Gangsoo J."/>
            <person name="Sialana F."/>
            <person name="Bilban M."/>
            <person name="Lubec G."/>
        </authorList>
    </citation>
    <scope>NUCLEOTIDE SEQUENCE</scope>
    <source>
        <tissue evidence="2">Skin</tissue>
    </source>
</reference>
<proteinExistence type="predicted"/>
<dbReference type="InterPro" id="IPR008753">
    <property type="entry name" value="Peptidase_M13_N"/>
</dbReference>
<name>A0A0B6YMF2_9EUPU</name>
<evidence type="ECO:0000313" key="2">
    <source>
        <dbReference type="EMBL" id="CEK56680.1"/>
    </source>
</evidence>
<accession>A0A0B6YMF2</accession>
<dbReference type="AlphaFoldDB" id="A0A0B6YMF2"/>
<gene>
    <name evidence="2" type="primary">ORF28265</name>
</gene>
<feature type="non-terminal residue" evidence="2">
    <location>
        <position position="1"/>
    </location>
</feature>
<protein>
    <recommendedName>
        <fullName evidence="1">Peptidase M13 N-terminal domain-containing protein</fullName>
    </recommendedName>
</protein>
<evidence type="ECO:0000259" key="1">
    <source>
        <dbReference type="Pfam" id="PF05649"/>
    </source>
</evidence>
<dbReference type="Pfam" id="PF05649">
    <property type="entry name" value="Peptidase_M13_N"/>
    <property type="match status" value="1"/>
</dbReference>
<feature type="domain" description="Peptidase M13 N-terminal" evidence="1">
    <location>
        <begin position="8"/>
        <end position="144"/>
    </location>
</feature>
<sequence>LSKNDSFDDWSFMTDLQNVHRHGSWPLFKLTVEVDERDPTKLYIIKIDIGETVLPSDLFPISSSGQDNVNDNSSTEPSPAKDAAELKKIFLDETVHLFTSFGATHTESVLKAEKMLELEKFIASVSAGYHHIHDRFSLYNVMTV</sequence>
<dbReference type="EMBL" id="HACG01009815">
    <property type="protein sequence ID" value="CEK56680.1"/>
    <property type="molecule type" value="Transcribed_RNA"/>
</dbReference>